<evidence type="ECO:0000256" key="11">
    <source>
        <dbReference type="SAM" id="Phobius"/>
    </source>
</evidence>
<gene>
    <name evidence="13" type="ORF">J2N86_09180</name>
</gene>
<dbReference type="InterPro" id="IPR045584">
    <property type="entry name" value="Pilin-like"/>
</dbReference>
<keyword evidence="4" id="KW-0488">Methylation</keyword>
<reference evidence="13" key="1">
    <citation type="submission" date="2021-03" db="EMBL/GenBank/DDBJ databases">
        <title>Legionella lytica PCM 2298.</title>
        <authorList>
            <person name="Koper P."/>
        </authorList>
    </citation>
    <scope>NUCLEOTIDE SEQUENCE</scope>
    <source>
        <strain evidence="13">PCM 2298</strain>
    </source>
</reference>
<keyword evidence="14" id="KW-1185">Reference proteome</keyword>
<evidence type="ECO:0000256" key="3">
    <source>
        <dbReference type="ARBA" id="ARBA00022475"/>
    </source>
</evidence>
<keyword evidence="3" id="KW-1003">Cell membrane</keyword>
<evidence type="ECO:0000256" key="2">
    <source>
        <dbReference type="ARBA" id="ARBA00021549"/>
    </source>
</evidence>
<dbReference type="PROSITE" id="PS00409">
    <property type="entry name" value="PROKAR_NTER_METHYL"/>
    <property type="match status" value="1"/>
</dbReference>
<dbReference type="Gene3D" id="3.55.40.10">
    <property type="entry name" value="minor pseudopilin epsh domain"/>
    <property type="match status" value="1"/>
</dbReference>
<keyword evidence="6 11" id="KW-0812">Transmembrane</keyword>
<comment type="subcellular location">
    <subcellularLocation>
        <location evidence="1">Cell inner membrane</location>
        <topology evidence="1">Single-pass membrane protein</topology>
    </subcellularLocation>
</comment>
<dbReference type="InterPro" id="IPR012902">
    <property type="entry name" value="N_methyl_site"/>
</dbReference>
<evidence type="ECO:0000256" key="9">
    <source>
        <dbReference type="ARBA" id="ARBA00025772"/>
    </source>
</evidence>
<evidence type="ECO:0000313" key="13">
    <source>
        <dbReference type="EMBL" id="USQ12876.1"/>
    </source>
</evidence>
<dbReference type="RefSeq" id="WP_252579093.1">
    <property type="nucleotide sequence ID" value="NZ_CP071527.1"/>
</dbReference>
<accession>A0ABY4Y5Z9</accession>
<keyword evidence="8 11" id="KW-0472">Membrane</keyword>
<comment type="similarity">
    <text evidence="9">Belongs to the GSP H family.</text>
</comment>
<dbReference type="InterPro" id="IPR022346">
    <property type="entry name" value="T2SS_GspH"/>
</dbReference>
<evidence type="ECO:0000256" key="5">
    <source>
        <dbReference type="ARBA" id="ARBA00022519"/>
    </source>
</evidence>
<evidence type="ECO:0000256" key="7">
    <source>
        <dbReference type="ARBA" id="ARBA00022989"/>
    </source>
</evidence>
<dbReference type="Pfam" id="PF12019">
    <property type="entry name" value="GspH"/>
    <property type="match status" value="1"/>
</dbReference>
<evidence type="ECO:0000256" key="8">
    <source>
        <dbReference type="ARBA" id="ARBA00023136"/>
    </source>
</evidence>
<dbReference type="EMBL" id="CP071527">
    <property type="protein sequence ID" value="USQ12876.1"/>
    <property type="molecule type" value="Genomic_DNA"/>
</dbReference>
<evidence type="ECO:0000256" key="10">
    <source>
        <dbReference type="ARBA" id="ARBA00030775"/>
    </source>
</evidence>
<name>A0ABY4Y5Z9_9GAMM</name>
<sequence>MKLKGFTLLELLITMMLVLSLFLVAIASYSSFLRKNERQTLVDELKNAVQYAKTQALILNSTVFLSPIDDSLNWANGLQLSTQNKKTNKIEPLYQWQWHHPRWQLSWIGARPGNRIIFSNNPANAMCNGRFILVSRDKDESTEIILNRLGRIREL</sequence>
<keyword evidence="7 11" id="KW-1133">Transmembrane helix</keyword>
<evidence type="ECO:0000313" key="14">
    <source>
        <dbReference type="Proteomes" id="UP001057474"/>
    </source>
</evidence>
<feature type="domain" description="General secretion pathway GspH" evidence="12">
    <location>
        <begin position="42"/>
        <end position="150"/>
    </location>
</feature>
<dbReference type="NCBIfam" id="TIGR02532">
    <property type="entry name" value="IV_pilin_GFxxxE"/>
    <property type="match status" value="1"/>
</dbReference>
<proteinExistence type="inferred from homology"/>
<evidence type="ECO:0000256" key="4">
    <source>
        <dbReference type="ARBA" id="ARBA00022481"/>
    </source>
</evidence>
<evidence type="ECO:0000259" key="12">
    <source>
        <dbReference type="Pfam" id="PF12019"/>
    </source>
</evidence>
<protein>
    <recommendedName>
        <fullName evidence="2">Type II secretion system protein H</fullName>
    </recommendedName>
    <alternativeName>
        <fullName evidence="10">General secretion pathway protein H</fullName>
    </alternativeName>
</protein>
<dbReference type="Proteomes" id="UP001057474">
    <property type="component" value="Chromosome"/>
</dbReference>
<evidence type="ECO:0000256" key="1">
    <source>
        <dbReference type="ARBA" id="ARBA00004377"/>
    </source>
</evidence>
<feature type="transmembrane region" description="Helical" evidence="11">
    <location>
        <begin position="6"/>
        <end position="29"/>
    </location>
</feature>
<organism evidence="13 14">
    <name type="scientific">Legionella lytica</name>
    <dbReference type="NCBI Taxonomy" id="96232"/>
    <lineage>
        <taxon>Bacteria</taxon>
        <taxon>Pseudomonadati</taxon>
        <taxon>Pseudomonadota</taxon>
        <taxon>Gammaproteobacteria</taxon>
        <taxon>Legionellales</taxon>
        <taxon>Legionellaceae</taxon>
        <taxon>Legionella</taxon>
    </lineage>
</organism>
<evidence type="ECO:0000256" key="6">
    <source>
        <dbReference type="ARBA" id="ARBA00022692"/>
    </source>
</evidence>
<dbReference type="SUPFAM" id="SSF54523">
    <property type="entry name" value="Pili subunits"/>
    <property type="match status" value="1"/>
</dbReference>
<keyword evidence="5" id="KW-0997">Cell inner membrane</keyword>